<dbReference type="Proteomes" id="UP001206067">
    <property type="component" value="Unassembled WGS sequence"/>
</dbReference>
<proteinExistence type="predicted"/>
<sequence length="147" mass="16568">MPKLRTMADMPAGEWLGFVEAAAFLAWARLLVWIVPLKFWRGQIADGVEAKGELPPLTERERAAVLVVSRSVARAVRNAPVALICLPQALAARWMLRRRGVATQLYLGTRQAAEEDREFHAWLKAGRTWITGHCNETEYVTFTRKPA</sequence>
<evidence type="ECO:0000313" key="3">
    <source>
        <dbReference type="EMBL" id="MCR2833187.1"/>
    </source>
</evidence>
<dbReference type="RefSeq" id="WP_257594955.1">
    <property type="nucleotide sequence ID" value="NZ_JANKHH010000003.1"/>
</dbReference>
<dbReference type="InterPro" id="IPR032708">
    <property type="entry name" value="McjB_C"/>
</dbReference>
<dbReference type="Pfam" id="PF13471">
    <property type="entry name" value="Transglut_core3"/>
    <property type="match status" value="1"/>
</dbReference>
<keyword evidence="1" id="KW-0812">Transmembrane</keyword>
<protein>
    <submittedName>
        <fullName evidence="3">Lasso peptide biosynthesis B2 protein</fullName>
    </submittedName>
</protein>
<accession>A0ABT1XNN9</accession>
<evidence type="ECO:0000259" key="2">
    <source>
        <dbReference type="Pfam" id="PF13471"/>
    </source>
</evidence>
<keyword evidence="1" id="KW-1133">Transmembrane helix</keyword>
<dbReference type="EMBL" id="JANKHH010000003">
    <property type="protein sequence ID" value="MCR2833187.1"/>
    <property type="molecule type" value="Genomic_DNA"/>
</dbReference>
<keyword evidence="1" id="KW-0472">Membrane</keyword>
<gene>
    <name evidence="3" type="ORF">NSO95_04465</name>
</gene>
<reference evidence="3 4" key="1">
    <citation type="submission" date="2022-08" db="EMBL/GenBank/DDBJ databases">
        <title>Polyphasic taxonomy analysis of Qipengyuania sp.RS5-5.</title>
        <authorList>
            <person name="Xamxidin M."/>
            <person name="Wu M."/>
        </authorList>
    </citation>
    <scope>NUCLEOTIDE SEQUENCE [LARGE SCALE GENOMIC DNA]</scope>
    <source>
        <strain evidence="3 4">RS5-5</strain>
    </source>
</reference>
<feature type="domain" description="Microcin J25-processing protein McjB C-terminal" evidence="2">
    <location>
        <begin position="42"/>
        <end position="140"/>
    </location>
</feature>
<evidence type="ECO:0000256" key="1">
    <source>
        <dbReference type="SAM" id="Phobius"/>
    </source>
</evidence>
<feature type="transmembrane region" description="Helical" evidence="1">
    <location>
        <begin position="15"/>
        <end position="35"/>
    </location>
</feature>
<organism evidence="3 4">
    <name type="scientific">Parerythrobacter lacustris</name>
    <dbReference type="NCBI Taxonomy" id="2969984"/>
    <lineage>
        <taxon>Bacteria</taxon>
        <taxon>Pseudomonadati</taxon>
        <taxon>Pseudomonadota</taxon>
        <taxon>Alphaproteobacteria</taxon>
        <taxon>Sphingomonadales</taxon>
        <taxon>Erythrobacteraceae</taxon>
        <taxon>Parerythrobacter</taxon>
    </lineage>
</organism>
<name>A0ABT1XNN9_9SPHN</name>
<dbReference type="NCBIfam" id="NF033537">
    <property type="entry name" value="lasso_biosyn_B2"/>
    <property type="match status" value="1"/>
</dbReference>
<evidence type="ECO:0000313" key="4">
    <source>
        <dbReference type="Proteomes" id="UP001206067"/>
    </source>
</evidence>
<keyword evidence="4" id="KW-1185">Reference proteome</keyword>
<dbReference type="InterPro" id="IPR053521">
    <property type="entry name" value="McjB-like"/>
</dbReference>
<comment type="caution">
    <text evidence="3">The sequence shown here is derived from an EMBL/GenBank/DDBJ whole genome shotgun (WGS) entry which is preliminary data.</text>
</comment>